<sequence>MSNARTMKWVTGGLEIVLAIPFLGGLIVIGWGYLPLVIMFILHIVTLFLSNANRESSLGSIFGIITSCLAWIPILGWFLHLITGIVLLLGAAGASRR</sequence>
<organism evidence="2 3">
    <name type="scientific">Cohnella nanjingensis</name>
    <dbReference type="NCBI Taxonomy" id="1387779"/>
    <lineage>
        <taxon>Bacteria</taxon>
        <taxon>Bacillati</taxon>
        <taxon>Bacillota</taxon>
        <taxon>Bacilli</taxon>
        <taxon>Bacillales</taxon>
        <taxon>Paenibacillaceae</taxon>
        <taxon>Cohnella</taxon>
    </lineage>
</organism>
<evidence type="ECO:0000256" key="1">
    <source>
        <dbReference type="SAM" id="Phobius"/>
    </source>
</evidence>
<keyword evidence="3" id="KW-1185">Reference proteome</keyword>
<protein>
    <submittedName>
        <fullName evidence="2">Uncharacterized protein</fullName>
    </submittedName>
</protein>
<dbReference type="EMBL" id="JACJVP010000007">
    <property type="protein sequence ID" value="MBB6670207.1"/>
    <property type="molecule type" value="Genomic_DNA"/>
</dbReference>
<keyword evidence="1" id="KW-0812">Transmembrane</keyword>
<feature type="transmembrane region" description="Helical" evidence="1">
    <location>
        <begin position="61"/>
        <end position="89"/>
    </location>
</feature>
<proteinExistence type="predicted"/>
<evidence type="ECO:0000313" key="2">
    <source>
        <dbReference type="EMBL" id="MBB6670207.1"/>
    </source>
</evidence>
<evidence type="ECO:0000313" key="3">
    <source>
        <dbReference type="Proteomes" id="UP000547209"/>
    </source>
</evidence>
<accession>A0A7X0VDQ6</accession>
<dbReference type="Proteomes" id="UP000547209">
    <property type="component" value="Unassembled WGS sequence"/>
</dbReference>
<reference evidence="2 3" key="1">
    <citation type="submission" date="2020-08" db="EMBL/GenBank/DDBJ databases">
        <title>Cohnella phylogeny.</title>
        <authorList>
            <person name="Dunlap C."/>
        </authorList>
    </citation>
    <scope>NUCLEOTIDE SEQUENCE [LARGE SCALE GENOMIC DNA]</scope>
    <source>
        <strain evidence="2 3">DSM 28246</strain>
    </source>
</reference>
<gene>
    <name evidence="2" type="ORF">H7C19_05855</name>
</gene>
<keyword evidence="1" id="KW-1133">Transmembrane helix</keyword>
<comment type="caution">
    <text evidence="2">The sequence shown here is derived from an EMBL/GenBank/DDBJ whole genome shotgun (WGS) entry which is preliminary data.</text>
</comment>
<feature type="transmembrane region" description="Helical" evidence="1">
    <location>
        <begin position="16"/>
        <end position="49"/>
    </location>
</feature>
<dbReference type="AlphaFoldDB" id="A0A7X0VDQ6"/>
<name>A0A7X0VDQ6_9BACL</name>
<keyword evidence="1" id="KW-0472">Membrane</keyword>
<dbReference type="RefSeq" id="WP_185141651.1">
    <property type="nucleotide sequence ID" value="NZ_JACJVP010000007.1"/>
</dbReference>